<dbReference type="EMBL" id="JAYJJR010000007">
    <property type="protein sequence ID" value="MEB3021990.1"/>
    <property type="molecule type" value="Genomic_DNA"/>
</dbReference>
<evidence type="ECO:0000256" key="2">
    <source>
        <dbReference type="ARBA" id="ARBA00023002"/>
    </source>
</evidence>
<gene>
    <name evidence="5" type="ORF">K6T79_13115</name>
</gene>
<evidence type="ECO:0000256" key="1">
    <source>
        <dbReference type="ARBA" id="ARBA00006484"/>
    </source>
</evidence>
<reference evidence="5 6" key="1">
    <citation type="submission" date="2023-12" db="EMBL/GenBank/DDBJ databases">
        <title>Description of new species of Mycobacterium terrae complex isolated from sewage at the Sao Paulo Zoological Park Foundation in Brazil.</title>
        <authorList>
            <person name="Romagnoli C.L."/>
            <person name="Conceicao E.C."/>
            <person name="Machado E."/>
            <person name="Barreto L.B.P.F."/>
            <person name="Sharma A."/>
            <person name="Silva N.M."/>
            <person name="Marques L.E."/>
            <person name="Juliana M.A."/>
            <person name="Lourenco M.C.S."/>
            <person name="Digiampietri L.A."/>
            <person name="Suffys P.N."/>
            <person name="Viana-Niero C."/>
        </authorList>
    </citation>
    <scope>NUCLEOTIDE SEQUENCE [LARGE SCALE GENOMIC DNA]</scope>
    <source>
        <strain evidence="5 6">MYC098</strain>
    </source>
</reference>
<organism evidence="5 6">
    <name type="scientific">[Mycobacterium] crassicus</name>
    <dbReference type="NCBI Taxonomy" id="2872309"/>
    <lineage>
        <taxon>Bacteria</taxon>
        <taxon>Bacillati</taxon>
        <taxon>Actinomycetota</taxon>
        <taxon>Actinomycetes</taxon>
        <taxon>Mycobacteriales</taxon>
        <taxon>Mycobacteriaceae</taxon>
        <taxon>Mycolicibacter</taxon>
    </lineage>
</organism>
<dbReference type="InterPro" id="IPR002347">
    <property type="entry name" value="SDR_fam"/>
</dbReference>
<name>A0ABU5XI79_9MYCO</name>
<dbReference type="Proteomes" id="UP001299596">
    <property type="component" value="Unassembled WGS sequence"/>
</dbReference>
<evidence type="ECO:0000259" key="4">
    <source>
        <dbReference type="SMART" id="SM00822"/>
    </source>
</evidence>
<evidence type="ECO:0000313" key="6">
    <source>
        <dbReference type="Proteomes" id="UP001299596"/>
    </source>
</evidence>
<dbReference type="PANTHER" id="PTHR44196:SF1">
    <property type="entry name" value="DEHYDROGENASE_REDUCTASE SDR FAMILY MEMBER 7B"/>
    <property type="match status" value="1"/>
</dbReference>
<proteinExistence type="inferred from homology"/>
<evidence type="ECO:0000256" key="3">
    <source>
        <dbReference type="RuleBase" id="RU000363"/>
    </source>
</evidence>
<keyword evidence="6" id="KW-1185">Reference proteome</keyword>
<dbReference type="Gene3D" id="3.40.50.720">
    <property type="entry name" value="NAD(P)-binding Rossmann-like Domain"/>
    <property type="match status" value="1"/>
</dbReference>
<dbReference type="InterPro" id="IPR036291">
    <property type="entry name" value="NAD(P)-bd_dom_sf"/>
</dbReference>
<dbReference type="CDD" id="cd05233">
    <property type="entry name" value="SDR_c"/>
    <property type="match status" value="1"/>
</dbReference>
<evidence type="ECO:0000313" key="5">
    <source>
        <dbReference type="EMBL" id="MEB3021990.1"/>
    </source>
</evidence>
<sequence length="265" mass="27444">MDLNGKAVLLSGATGGLGRAIAEALAARGARLILSSRKAEDLEQLAASLPGTGHTTVVCDLAEEGAVPALLERAGDFDVLVANAALPGSGRLESFSQDEIGRALRVNLESPVRLTRELLPVWQRRGSGHFVFISSLSGFAPLPRSSIYAATKFGLRGFALSLREDLRGSGVGVSVVSPGAIREAGMFADSGVTPPPPMGSGTPKQVGGAVVRAIEHDKSEVCVSPLRQRAFARFAMLAPEISGRIVGPVAAKAADEVAAGQTEKR</sequence>
<dbReference type="PROSITE" id="PS00061">
    <property type="entry name" value="ADH_SHORT"/>
    <property type="match status" value="1"/>
</dbReference>
<dbReference type="PRINTS" id="PR00080">
    <property type="entry name" value="SDRFAMILY"/>
</dbReference>
<accession>A0ABU5XI79</accession>
<comment type="caution">
    <text evidence="5">The sequence shown here is derived from an EMBL/GenBank/DDBJ whole genome shotgun (WGS) entry which is preliminary data.</text>
</comment>
<dbReference type="SUPFAM" id="SSF51735">
    <property type="entry name" value="NAD(P)-binding Rossmann-fold domains"/>
    <property type="match status" value="1"/>
</dbReference>
<dbReference type="RefSeq" id="WP_225407485.1">
    <property type="nucleotide sequence ID" value="NZ_JAYJJR010000007.1"/>
</dbReference>
<dbReference type="Pfam" id="PF00106">
    <property type="entry name" value="adh_short"/>
    <property type="match status" value="1"/>
</dbReference>
<comment type="similarity">
    <text evidence="1 3">Belongs to the short-chain dehydrogenases/reductases (SDR) family.</text>
</comment>
<dbReference type="InterPro" id="IPR057326">
    <property type="entry name" value="KR_dom"/>
</dbReference>
<dbReference type="InterPro" id="IPR020904">
    <property type="entry name" value="Sc_DH/Rdtase_CS"/>
</dbReference>
<dbReference type="PRINTS" id="PR00081">
    <property type="entry name" value="GDHRDH"/>
</dbReference>
<dbReference type="PANTHER" id="PTHR44196">
    <property type="entry name" value="DEHYDROGENASE/REDUCTASE SDR FAMILY MEMBER 7B"/>
    <property type="match status" value="1"/>
</dbReference>
<feature type="domain" description="Ketoreductase" evidence="4">
    <location>
        <begin position="6"/>
        <end position="184"/>
    </location>
</feature>
<protein>
    <submittedName>
        <fullName evidence="5">SDR family NAD(P)-dependent oxidoreductase</fullName>
    </submittedName>
</protein>
<dbReference type="SMART" id="SM00822">
    <property type="entry name" value="PKS_KR"/>
    <property type="match status" value="1"/>
</dbReference>
<keyword evidence="2" id="KW-0560">Oxidoreductase</keyword>